<dbReference type="EMBL" id="JAUPEV010000011">
    <property type="protein sequence ID" value="MDO7253601.1"/>
    <property type="molecule type" value="Genomic_DNA"/>
</dbReference>
<dbReference type="EC" id="2.4.-.-" evidence="5"/>
<reference evidence="4" key="2">
    <citation type="submission" date="2023-07" db="EMBL/GenBank/DDBJ databases">
        <authorList>
            <person name="Aydin F."/>
            <person name="Tarhane S."/>
            <person name="Saticioglu I.B."/>
            <person name="Karakaya E."/>
            <person name="Abay S."/>
            <person name="Guran O."/>
            <person name="Bozkurt E."/>
            <person name="Uzum N."/>
            <person name="Olgun K."/>
            <person name="Jablonski D."/>
        </authorList>
    </citation>
    <scope>NUCLEOTIDE SEQUENCE</scope>
    <source>
        <strain evidence="4">Faydin-H75</strain>
    </source>
</reference>
<feature type="domain" description="Glycosyltransferase 2-like" evidence="3">
    <location>
        <begin position="7"/>
        <end position="132"/>
    </location>
</feature>
<dbReference type="AlphaFoldDB" id="A0AA90PLU0"/>
<dbReference type="CDD" id="cd00761">
    <property type="entry name" value="Glyco_tranf_GTA_type"/>
    <property type="match status" value="1"/>
</dbReference>
<evidence type="ECO:0000313" key="4">
    <source>
        <dbReference type="EMBL" id="MDO7253601.1"/>
    </source>
</evidence>
<dbReference type="Pfam" id="PF00535">
    <property type="entry name" value="Glycos_transf_2"/>
    <property type="match status" value="1"/>
</dbReference>
<organism evidence="5 6">
    <name type="scientific">Helicobacter cappadocius</name>
    <dbReference type="NCBI Taxonomy" id="3063998"/>
    <lineage>
        <taxon>Bacteria</taxon>
        <taxon>Pseudomonadati</taxon>
        <taxon>Campylobacterota</taxon>
        <taxon>Epsilonproteobacteria</taxon>
        <taxon>Campylobacterales</taxon>
        <taxon>Helicobacteraceae</taxon>
        <taxon>Helicobacter</taxon>
    </lineage>
</organism>
<dbReference type="Proteomes" id="UP001240777">
    <property type="component" value="Unassembled WGS sequence"/>
</dbReference>
<dbReference type="PANTHER" id="PTHR22916">
    <property type="entry name" value="GLYCOSYLTRANSFERASE"/>
    <property type="match status" value="1"/>
</dbReference>
<evidence type="ECO:0000313" key="5">
    <source>
        <dbReference type="EMBL" id="MDP2539529.1"/>
    </source>
</evidence>
<reference evidence="4 6" key="3">
    <citation type="journal article" date="2024" name="Syst. Appl. Microbiol.">
        <title>Helicobacter cappadocius sp. nov., from lizards: The first psychrotrophic Helicobacter species.</title>
        <authorList>
            <person name="Aydin F."/>
            <person name="Tarhane S."/>
            <person name="Karakaya E."/>
            <person name="Abay S."/>
            <person name="Kayman T."/>
            <person name="Guran O."/>
            <person name="Bozkurt E."/>
            <person name="Uzum N."/>
            <person name="Avci A."/>
            <person name="Olgun K."/>
            <person name="Jablonski D."/>
            <person name="Guran C."/>
            <person name="Burcin Saticioglu I."/>
        </authorList>
    </citation>
    <scope>NUCLEOTIDE SEQUENCE [LARGE SCALE GENOMIC DNA]</scope>
    <source>
        <strain evidence="4">Faydin-H75</strain>
        <strain evidence="6">faydin-H76</strain>
    </source>
</reference>
<keyword evidence="1 5" id="KW-0328">Glycosyltransferase</keyword>
<accession>A0AA90PLU0</accession>
<dbReference type="RefSeq" id="WP_305517443.1">
    <property type="nucleotide sequence ID" value="NZ_JAUPEV010000011.1"/>
</dbReference>
<protein>
    <submittedName>
        <fullName evidence="5">Glycosyltransferase family 2 protein</fullName>
        <ecNumber evidence="5">2.4.-.-</ecNumber>
    </submittedName>
</protein>
<dbReference type="InterPro" id="IPR001173">
    <property type="entry name" value="Glyco_trans_2-like"/>
</dbReference>
<evidence type="ECO:0000313" key="6">
    <source>
        <dbReference type="Proteomes" id="UP001177258"/>
    </source>
</evidence>
<proteinExistence type="predicted"/>
<dbReference type="Gene3D" id="3.90.550.10">
    <property type="entry name" value="Spore Coat Polysaccharide Biosynthesis Protein SpsA, Chain A"/>
    <property type="match status" value="1"/>
</dbReference>
<sequence>MTNPKISIIIPAYNIEDSIARAIHSCIRQTLREIEIIIIDEKGSDKTIQIAHEYAQKDLRIRILDNQKNLGTFLARLQGAKIAKGEYLCFLDGDDYLEEETCRILYEKAEQHCVDIVFFGTKFFPPTLKKAPLKIITKSLQNEQILKEVFLLSSTPPWGICGKLYKKDLVLKAIKTLDFIDEHLVMAEDLLQNFVFIALGKSSVGISQKFYIYCESNSSITRDSKTRDKKINNLKRIIELFDELETKKELTSNPYFYEAKNKIQAILHSIIELEYRYDNTPKLAYLQSCIRSLKYHQKWQTYIRILSFIFSFGKIKL</sequence>
<dbReference type="SUPFAM" id="SSF53448">
    <property type="entry name" value="Nucleotide-diphospho-sugar transferases"/>
    <property type="match status" value="1"/>
</dbReference>
<evidence type="ECO:0000259" key="3">
    <source>
        <dbReference type="Pfam" id="PF00535"/>
    </source>
</evidence>
<name>A0AA90PLU0_9HELI</name>
<evidence type="ECO:0000313" key="7">
    <source>
        <dbReference type="Proteomes" id="UP001240777"/>
    </source>
</evidence>
<dbReference type="GO" id="GO:0016758">
    <property type="term" value="F:hexosyltransferase activity"/>
    <property type="evidence" value="ECO:0007669"/>
    <property type="project" value="UniProtKB-ARBA"/>
</dbReference>
<dbReference type="PANTHER" id="PTHR22916:SF51">
    <property type="entry name" value="GLYCOSYLTRANSFERASE EPSH-RELATED"/>
    <property type="match status" value="1"/>
</dbReference>
<keyword evidence="2 5" id="KW-0808">Transferase</keyword>
<reference evidence="5 7" key="1">
    <citation type="submission" date="2023-07" db="EMBL/GenBank/DDBJ databases">
        <title>Unpublished Manusciprt.</title>
        <authorList>
            <person name="Aydin F."/>
            <person name="Tarhane S."/>
            <person name="Saticioglu I.B."/>
            <person name="Karakaya E."/>
            <person name="Abay S."/>
            <person name="Guran O."/>
            <person name="Bozkurt E."/>
            <person name="Uzum N."/>
            <person name="Olgun K."/>
            <person name="Jablonski D."/>
        </authorList>
    </citation>
    <scope>NUCLEOTIDE SEQUENCE</scope>
    <source>
        <strain evidence="7">faydin-H75</strain>
        <strain evidence="5">Faydin-H76</strain>
    </source>
</reference>
<comment type="caution">
    <text evidence="5">The sequence shown here is derived from an EMBL/GenBank/DDBJ whole genome shotgun (WGS) entry which is preliminary data.</text>
</comment>
<evidence type="ECO:0000256" key="1">
    <source>
        <dbReference type="ARBA" id="ARBA00022676"/>
    </source>
</evidence>
<gene>
    <name evidence="4" type="ORF">Q5I04_06730</name>
    <name evidence="5" type="ORF">Q5I06_07060</name>
</gene>
<keyword evidence="7" id="KW-1185">Reference proteome</keyword>
<evidence type="ECO:0000256" key="2">
    <source>
        <dbReference type="ARBA" id="ARBA00022679"/>
    </source>
</evidence>
<dbReference type="InterPro" id="IPR029044">
    <property type="entry name" value="Nucleotide-diphossugar_trans"/>
</dbReference>
<dbReference type="EMBL" id="JAUYZK010000011">
    <property type="protein sequence ID" value="MDP2539529.1"/>
    <property type="molecule type" value="Genomic_DNA"/>
</dbReference>
<dbReference type="Proteomes" id="UP001177258">
    <property type="component" value="Unassembled WGS sequence"/>
</dbReference>